<gene>
    <name evidence="1" type="primary">murK</name>
    <name evidence="1" type="ORF">CCAX7_33380</name>
</gene>
<dbReference type="Pfam" id="PF01869">
    <property type="entry name" value="BcrAD_BadFG"/>
    <property type="match status" value="1"/>
</dbReference>
<dbReference type="CDD" id="cd24007">
    <property type="entry name" value="ASKHA_NBD_eukNAGK-like"/>
    <property type="match status" value="1"/>
</dbReference>
<dbReference type="AlphaFoldDB" id="A0A402CYR0"/>
<keyword evidence="2" id="KW-1185">Reference proteome</keyword>
<keyword evidence="1" id="KW-0808">Transferase</keyword>
<dbReference type="Proteomes" id="UP000287394">
    <property type="component" value="Chromosome"/>
</dbReference>
<organism evidence="1 2">
    <name type="scientific">Capsulimonas corticalis</name>
    <dbReference type="NCBI Taxonomy" id="2219043"/>
    <lineage>
        <taxon>Bacteria</taxon>
        <taxon>Bacillati</taxon>
        <taxon>Armatimonadota</taxon>
        <taxon>Armatimonadia</taxon>
        <taxon>Capsulimonadales</taxon>
        <taxon>Capsulimonadaceae</taxon>
        <taxon>Capsulimonas</taxon>
    </lineage>
</organism>
<accession>A0A402CYR0</accession>
<dbReference type="SUPFAM" id="SSF53067">
    <property type="entry name" value="Actin-like ATPase domain"/>
    <property type="match status" value="2"/>
</dbReference>
<evidence type="ECO:0000313" key="1">
    <source>
        <dbReference type="EMBL" id="BDI31287.1"/>
    </source>
</evidence>
<evidence type="ECO:0000313" key="2">
    <source>
        <dbReference type="Proteomes" id="UP000287394"/>
    </source>
</evidence>
<dbReference type="InterPro" id="IPR043129">
    <property type="entry name" value="ATPase_NBD"/>
</dbReference>
<dbReference type="RefSeq" id="WP_165864330.1">
    <property type="nucleotide sequence ID" value="NZ_AP025739.1"/>
</dbReference>
<dbReference type="PANTHER" id="PTHR43190:SF3">
    <property type="entry name" value="N-ACETYL-D-GLUCOSAMINE KINASE"/>
    <property type="match status" value="1"/>
</dbReference>
<sequence length="303" mass="30758">MNKLVLGIDGGGTKVLARIADETGATLGEGASGACSISAMPVAEAFASARAACEAALAGRSASEVTAVCACVAGFSVVENRYAFQALLAEWFSHAHVIVEGDFVAAFTGATAGAPGIIVIAGTGQVAYGENGAASHKAGGYGYLIDDSGSGYGVGRAALAAVLKAADGLGERTILTERIQDVVGLGAPEIIAAVYGGALDRVRIASLSKVVADAANDDGDHVSQRILMQAGGALAQIAEAVSRKIFTADDPPFPIVPIGSLWRAGDYLKNVFVRSAHRFAPQATIIEPLEPPVQGAVLRALRL</sequence>
<dbReference type="PANTHER" id="PTHR43190">
    <property type="entry name" value="N-ACETYL-D-GLUCOSAMINE KINASE"/>
    <property type="match status" value="1"/>
</dbReference>
<dbReference type="GO" id="GO:0016301">
    <property type="term" value="F:kinase activity"/>
    <property type="evidence" value="ECO:0007669"/>
    <property type="project" value="UniProtKB-KW"/>
</dbReference>
<reference evidence="1 2" key="1">
    <citation type="journal article" date="2019" name="Int. J. Syst. Evol. Microbiol.">
        <title>Capsulimonas corticalis gen. nov., sp. nov., an aerobic capsulated bacterium, of a novel bacterial order, Capsulimonadales ord. nov., of the class Armatimonadia of the phylum Armatimonadetes.</title>
        <authorList>
            <person name="Li J."/>
            <person name="Kudo C."/>
            <person name="Tonouchi A."/>
        </authorList>
    </citation>
    <scope>NUCLEOTIDE SEQUENCE [LARGE SCALE GENOMIC DNA]</scope>
    <source>
        <strain evidence="1 2">AX-7</strain>
    </source>
</reference>
<keyword evidence="1" id="KW-0418">Kinase</keyword>
<dbReference type="InterPro" id="IPR002731">
    <property type="entry name" value="ATPase_BadF"/>
</dbReference>
<proteinExistence type="predicted"/>
<dbReference type="KEGG" id="ccot:CCAX7_33380"/>
<dbReference type="EMBL" id="AP025739">
    <property type="protein sequence ID" value="BDI31287.1"/>
    <property type="molecule type" value="Genomic_DNA"/>
</dbReference>
<dbReference type="Gene3D" id="3.30.420.40">
    <property type="match status" value="2"/>
</dbReference>
<dbReference type="InterPro" id="IPR052519">
    <property type="entry name" value="Euk-type_GlcNAc_Kinase"/>
</dbReference>
<protein>
    <submittedName>
        <fullName evidence="1">N-acetylmuramic acid/N-acetylglucosamine kinase</fullName>
    </submittedName>
</protein>
<name>A0A402CYR0_9BACT</name>